<dbReference type="AlphaFoldDB" id="A0A1M5TSA3"/>
<dbReference type="Proteomes" id="UP000186132">
    <property type="component" value="Unassembled WGS sequence"/>
</dbReference>
<dbReference type="EMBL" id="FQVU01000007">
    <property type="protein sequence ID" value="SHH53695.1"/>
    <property type="molecule type" value="Genomic_DNA"/>
</dbReference>
<accession>A0A1M5TSA3</accession>
<dbReference type="STRING" id="1206085.SAMN05443575_4025"/>
<protein>
    <submittedName>
        <fullName evidence="2">Uncharacterized protein</fullName>
    </submittedName>
</protein>
<keyword evidence="3" id="KW-1185">Reference proteome</keyword>
<gene>
    <name evidence="2" type="ORF">SAMN05443575_4025</name>
</gene>
<feature type="transmembrane region" description="Helical" evidence="1">
    <location>
        <begin position="79"/>
        <end position="109"/>
    </location>
</feature>
<evidence type="ECO:0000256" key="1">
    <source>
        <dbReference type="SAM" id="Phobius"/>
    </source>
</evidence>
<feature type="transmembrane region" description="Helical" evidence="1">
    <location>
        <begin position="42"/>
        <end position="59"/>
    </location>
</feature>
<organism evidence="2 3">
    <name type="scientific">Jatrophihabitans endophyticus</name>
    <dbReference type="NCBI Taxonomy" id="1206085"/>
    <lineage>
        <taxon>Bacteria</taxon>
        <taxon>Bacillati</taxon>
        <taxon>Actinomycetota</taxon>
        <taxon>Actinomycetes</taxon>
        <taxon>Jatrophihabitantales</taxon>
        <taxon>Jatrophihabitantaceae</taxon>
        <taxon>Jatrophihabitans</taxon>
    </lineage>
</organism>
<keyword evidence="1" id="KW-1133">Transmembrane helix</keyword>
<name>A0A1M5TSA3_9ACTN</name>
<dbReference type="RefSeq" id="WP_073392233.1">
    <property type="nucleotide sequence ID" value="NZ_FQVU01000007.1"/>
</dbReference>
<reference evidence="2 3" key="1">
    <citation type="submission" date="2016-11" db="EMBL/GenBank/DDBJ databases">
        <authorList>
            <person name="Jaros S."/>
            <person name="Januszkiewicz K."/>
            <person name="Wedrychowicz H."/>
        </authorList>
    </citation>
    <scope>NUCLEOTIDE SEQUENCE [LARGE SCALE GENOMIC DNA]</scope>
    <source>
        <strain evidence="2 3">DSM 45627</strain>
    </source>
</reference>
<evidence type="ECO:0000313" key="2">
    <source>
        <dbReference type="EMBL" id="SHH53695.1"/>
    </source>
</evidence>
<keyword evidence="1" id="KW-0812">Transmembrane</keyword>
<evidence type="ECO:0000313" key="3">
    <source>
        <dbReference type="Proteomes" id="UP000186132"/>
    </source>
</evidence>
<feature type="transmembrane region" description="Helical" evidence="1">
    <location>
        <begin position="17"/>
        <end position="35"/>
    </location>
</feature>
<proteinExistence type="predicted"/>
<sequence>MAGLLTRFTDFAASPPVWSRLLILPIGVLVVVELGSKRGWPMGVVAAIVYGIIALAMWFDANGAFGEWSRRHPVAEGLFLGPLAFLLLAYVTSWSLWTCLLGGAAAALIGAGFGVRRARSDGKPIDA</sequence>
<keyword evidence="1" id="KW-0472">Membrane</keyword>